<proteinExistence type="predicted"/>
<name>A0A438J7N8_VITVI</name>
<accession>A0A438J7N8</accession>
<gene>
    <name evidence="1" type="ORF">CK203_019190</name>
</gene>
<comment type="caution">
    <text evidence="1">The sequence shown here is derived from an EMBL/GenBank/DDBJ whole genome shotgun (WGS) entry which is preliminary data.</text>
</comment>
<sequence length="317" mass="34339">MGRMEIKIQFCPTIWESDSGERRGALQGRVEERSGERIGQGSFRCASSLAPVRVVARFRCASGRASGRFGVSFRVLSRRAQVSELARNASGARRCKLQGRVEARSGERIGQETLQVCVEPRSSARRGALQVTVGARFRSLRGALQGRVEGRSGERIGQGSFRCASSHAPVRVEPRSSARRGALQERFRYASSLAPVRVAARFRVVLRSAQVSELAKEASGARRGALQVGVGARFRSLRGKLQGRVEARSGERIGFRCASSLAPVRVEARFRCASRRASGARRGALRVVSRRASGSCQGALQSEAATRKGYASGFENG</sequence>
<reference evidence="1 2" key="1">
    <citation type="journal article" date="2018" name="PLoS Genet.">
        <title>Population sequencing reveals clonal diversity and ancestral inbreeding in the grapevine cultivar Chardonnay.</title>
        <authorList>
            <person name="Roach M.J."/>
            <person name="Johnson D.L."/>
            <person name="Bohlmann J."/>
            <person name="van Vuuren H.J."/>
            <person name="Jones S.J."/>
            <person name="Pretorius I.S."/>
            <person name="Schmidt S.A."/>
            <person name="Borneman A.R."/>
        </authorList>
    </citation>
    <scope>NUCLEOTIDE SEQUENCE [LARGE SCALE GENOMIC DNA]</scope>
    <source>
        <strain evidence="2">cv. Chardonnay</strain>
        <tissue evidence="1">Leaf</tissue>
    </source>
</reference>
<dbReference type="AlphaFoldDB" id="A0A438J7N8"/>
<dbReference type="Proteomes" id="UP000288805">
    <property type="component" value="Unassembled WGS sequence"/>
</dbReference>
<protein>
    <submittedName>
        <fullName evidence="1">Uncharacterized protein</fullName>
    </submittedName>
</protein>
<evidence type="ECO:0000313" key="1">
    <source>
        <dbReference type="EMBL" id="RVX04961.1"/>
    </source>
</evidence>
<organism evidence="1 2">
    <name type="scientific">Vitis vinifera</name>
    <name type="common">Grape</name>
    <dbReference type="NCBI Taxonomy" id="29760"/>
    <lineage>
        <taxon>Eukaryota</taxon>
        <taxon>Viridiplantae</taxon>
        <taxon>Streptophyta</taxon>
        <taxon>Embryophyta</taxon>
        <taxon>Tracheophyta</taxon>
        <taxon>Spermatophyta</taxon>
        <taxon>Magnoliopsida</taxon>
        <taxon>eudicotyledons</taxon>
        <taxon>Gunneridae</taxon>
        <taxon>Pentapetalae</taxon>
        <taxon>rosids</taxon>
        <taxon>Vitales</taxon>
        <taxon>Vitaceae</taxon>
        <taxon>Viteae</taxon>
        <taxon>Vitis</taxon>
    </lineage>
</organism>
<dbReference type="EMBL" id="QGNW01000058">
    <property type="protein sequence ID" value="RVX04961.1"/>
    <property type="molecule type" value="Genomic_DNA"/>
</dbReference>
<evidence type="ECO:0000313" key="2">
    <source>
        <dbReference type="Proteomes" id="UP000288805"/>
    </source>
</evidence>